<evidence type="ECO:0000256" key="4">
    <source>
        <dbReference type="ARBA" id="ARBA00022692"/>
    </source>
</evidence>
<dbReference type="EMBL" id="BNCO01000010">
    <property type="protein sequence ID" value="GIL51247.1"/>
    <property type="molecule type" value="Genomic_DNA"/>
</dbReference>
<dbReference type="PANTHER" id="PTHR43266:SF2">
    <property type="entry name" value="MAJOR FACILITATOR SUPERFAMILY (MFS) PROFILE DOMAIN-CONTAINING PROTEIN"/>
    <property type="match status" value="1"/>
</dbReference>
<dbReference type="GO" id="GO:0022857">
    <property type="term" value="F:transmembrane transporter activity"/>
    <property type="evidence" value="ECO:0007669"/>
    <property type="project" value="InterPro"/>
</dbReference>
<evidence type="ECO:0000313" key="9">
    <source>
        <dbReference type="EMBL" id="GIL51247.1"/>
    </source>
</evidence>
<dbReference type="Gene3D" id="1.20.1250.20">
    <property type="entry name" value="MFS general substrate transporter like domains"/>
    <property type="match status" value="1"/>
</dbReference>
<sequence>MTAQATRIQDYALCLWRNNIYAFMWLAECTKQAGNWFTFVAAYATIAELSGDDAALHTALFLMCRRVPYLLLFPLSGLAADRLNRGSLLVASCLLQSAVSFSLPLVRLSRQIELLYPLVFLQYSAQAFYDPARIASVPTVVPPAMLCVASTLDLMGFSLMAIFGAAMAGRTAAAYGTAVCFRIEGCAFLVTATLLLRLASWRPPHPQEAASSPPQRSVSSGPCRASYDTTDADGAAKVTEGEAVAAVATVEVIAAAFPERGDDDQSDKPPELWSLLAPPPPPPPPPSPPPSPHGAIEGPGAEQQRRSCGCGGFEALHFMSERRNWDVAALVWCKATGALAWGAADVLNGRFSLMSSMQTLGGPEMTLGAILVAVGLGSVVGPMVANALTPGVASWWRISIAVAFGFLAAGYAMMASAVSIGSVLPATAIRTAGSATLYIHSTATLQHRLPDNVRGRLFAVEFVLWTISESGSTLFGGYALDSLGWSTRHLSMALSLLAALFAVCWSINAWVLWGRDFREGPLREALLEADHLHIEVAEDS</sequence>
<gene>
    <name evidence="9" type="ORF">Vafri_7102</name>
</gene>
<keyword evidence="10" id="KW-1185">Reference proteome</keyword>
<comment type="caution">
    <text evidence="9">The sequence shown here is derived from an EMBL/GenBank/DDBJ whole genome shotgun (WGS) entry which is preliminary data.</text>
</comment>
<dbReference type="InterPro" id="IPR011701">
    <property type="entry name" value="MFS"/>
</dbReference>
<name>A0A8J4AZW3_9CHLO</name>
<feature type="compositionally biased region" description="Pro residues" evidence="7">
    <location>
        <begin position="277"/>
        <end position="292"/>
    </location>
</feature>
<keyword evidence="2" id="KW-0813">Transport</keyword>
<dbReference type="Pfam" id="PF07690">
    <property type="entry name" value="MFS_1"/>
    <property type="match status" value="1"/>
</dbReference>
<organism evidence="9 10">
    <name type="scientific">Volvox africanus</name>
    <dbReference type="NCBI Taxonomy" id="51714"/>
    <lineage>
        <taxon>Eukaryota</taxon>
        <taxon>Viridiplantae</taxon>
        <taxon>Chlorophyta</taxon>
        <taxon>core chlorophytes</taxon>
        <taxon>Chlorophyceae</taxon>
        <taxon>CS clade</taxon>
        <taxon>Chlamydomonadales</taxon>
        <taxon>Volvocaceae</taxon>
        <taxon>Volvox</taxon>
    </lineage>
</organism>
<dbReference type="InterPro" id="IPR036259">
    <property type="entry name" value="MFS_trans_sf"/>
</dbReference>
<keyword evidence="4 8" id="KW-0812">Transmembrane</keyword>
<keyword evidence="6 8" id="KW-0472">Membrane</keyword>
<dbReference type="Proteomes" id="UP000747399">
    <property type="component" value="Unassembled WGS sequence"/>
</dbReference>
<accession>A0A8J4AZW3</accession>
<evidence type="ECO:0000256" key="7">
    <source>
        <dbReference type="SAM" id="MobiDB-lite"/>
    </source>
</evidence>
<evidence type="ECO:0000256" key="3">
    <source>
        <dbReference type="ARBA" id="ARBA00022475"/>
    </source>
</evidence>
<reference evidence="9" key="1">
    <citation type="journal article" date="2021" name="Proc. Natl. Acad. Sci. U.S.A.">
        <title>Three genomes in the algal genus Volvox reveal the fate of a haploid sex-determining region after a transition to homothallism.</title>
        <authorList>
            <person name="Yamamoto K."/>
            <person name="Hamaji T."/>
            <person name="Kawai-Toyooka H."/>
            <person name="Matsuzaki R."/>
            <person name="Takahashi F."/>
            <person name="Nishimura Y."/>
            <person name="Kawachi M."/>
            <person name="Noguchi H."/>
            <person name="Minakuchi Y."/>
            <person name="Umen J.G."/>
            <person name="Toyoda A."/>
            <person name="Nozaki H."/>
        </authorList>
    </citation>
    <scope>NUCLEOTIDE SEQUENCE</scope>
    <source>
        <strain evidence="9">NIES-3780</strain>
    </source>
</reference>
<dbReference type="GO" id="GO:0005886">
    <property type="term" value="C:plasma membrane"/>
    <property type="evidence" value="ECO:0007669"/>
    <property type="project" value="UniProtKB-SubCell"/>
</dbReference>
<feature type="region of interest" description="Disordered" evidence="7">
    <location>
        <begin position="257"/>
        <end position="306"/>
    </location>
</feature>
<evidence type="ECO:0000256" key="2">
    <source>
        <dbReference type="ARBA" id="ARBA00022448"/>
    </source>
</evidence>
<keyword evidence="3" id="KW-1003">Cell membrane</keyword>
<protein>
    <submittedName>
        <fullName evidence="9">Uncharacterized protein</fullName>
    </submittedName>
</protein>
<comment type="subcellular location">
    <subcellularLocation>
        <location evidence="1">Cell membrane</location>
        <topology evidence="1">Multi-pass membrane protein</topology>
    </subcellularLocation>
</comment>
<evidence type="ECO:0000256" key="5">
    <source>
        <dbReference type="ARBA" id="ARBA00022989"/>
    </source>
</evidence>
<dbReference type="AlphaFoldDB" id="A0A8J4AZW3"/>
<keyword evidence="5 8" id="KW-1133">Transmembrane helix</keyword>
<feature type="compositionally biased region" description="Polar residues" evidence="7">
    <location>
        <begin position="209"/>
        <end position="220"/>
    </location>
</feature>
<dbReference type="SUPFAM" id="SSF103473">
    <property type="entry name" value="MFS general substrate transporter"/>
    <property type="match status" value="1"/>
</dbReference>
<proteinExistence type="predicted"/>
<feature type="region of interest" description="Disordered" evidence="7">
    <location>
        <begin position="205"/>
        <end position="226"/>
    </location>
</feature>
<feature type="transmembrane region" description="Helical" evidence="8">
    <location>
        <begin position="367"/>
        <end position="388"/>
    </location>
</feature>
<evidence type="ECO:0000256" key="6">
    <source>
        <dbReference type="ARBA" id="ARBA00023136"/>
    </source>
</evidence>
<feature type="transmembrane region" description="Helical" evidence="8">
    <location>
        <begin position="492"/>
        <end position="513"/>
    </location>
</feature>
<evidence type="ECO:0000256" key="1">
    <source>
        <dbReference type="ARBA" id="ARBA00004651"/>
    </source>
</evidence>
<feature type="transmembrane region" description="Helical" evidence="8">
    <location>
        <begin position="400"/>
        <end position="421"/>
    </location>
</feature>
<evidence type="ECO:0000256" key="8">
    <source>
        <dbReference type="SAM" id="Phobius"/>
    </source>
</evidence>
<evidence type="ECO:0000313" key="10">
    <source>
        <dbReference type="Proteomes" id="UP000747399"/>
    </source>
</evidence>
<dbReference type="PANTHER" id="PTHR43266">
    <property type="entry name" value="MACROLIDE-EFFLUX PROTEIN"/>
    <property type="match status" value="1"/>
</dbReference>